<protein>
    <submittedName>
        <fullName evidence="2">Phage portal protein, lambda family</fullName>
    </submittedName>
</protein>
<gene>
    <name evidence="2" type="ORF">NGAL_HAMBI1189_48020</name>
</gene>
<evidence type="ECO:0000256" key="1">
    <source>
        <dbReference type="SAM" id="MobiDB-lite"/>
    </source>
</evidence>
<dbReference type="RefSeq" id="WP_080955226.1">
    <property type="nucleotide sequence ID" value="NZ_CCRK01000014.1"/>
</dbReference>
<name>A0A0T7H0R5_NEOGA</name>
<feature type="region of interest" description="Disordered" evidence="1">
    <location>
        <begin position="468"/>
        <end position="489"/>
    </location>
</feature>
<dbReference type="AlphaFoldDB" id="A0A0T7H0R5"/>
<feature type="compositionally biased region" description="Basic and acidic residues" evidence="1">
    <location>
        <begin position="476"/>
        <end position="489"/>
    </location>
</feature>
<evidence type="ECO:0000313" key="2">
    <source>
        <dbReference type="EMBL" id="CDZ53068.1"/>
    </source>
</evidence>
<dbReference type="EMBL" id="CCRK01000014">
    <property type="protein sequence ID" value="CDZ53068.1"/>
    <property type="molecule type" value="Genomic_DNA"/>
</dbReference>
<evidence type="ECO:0000313" key="3">
    <source>
        <dbReference type="Proteomes" id="UP000039660"/>
    </source>
</evidence>
<dbReference type="InterPro" id="IPR006429">
    <property type="entry name" value="Phage_lambda_portal"/>
</dbReference>
<dbReference type="GO" id="GO:0005198">
    <property type="term" value="F:structural molecule activity"/>
    <property type="evidence" value="ECO:0007669"/>
    <property type="project" value="InterPro"/>
</dbReference>
<organism evidence="2 3">
    <name type="scientific">Neorhizobium galegae bv. officinalis</name>
    <dbReference type="NCBI Taxonomy" id="323656"/>
    <lineage>
        <taxon>Bacteria</taxon>
        <taxon>Pseudomonadati</taxon>
        <taxon>Pseudomonadota</taxon>
        <taxon>Alphaproteobacteria</taxon>
        <taxon>Hyphomicrobiales</taxon>
        <taxon>Rhizobiaceae</taxon>
        <taxon>Rhizobium/Agrobacterium group</taxon>
        <taxon>Neorhizobium</taxon>
    </lineage>
</organism>
<dbReference type="Pfam" id="PF05136">
    <property type="entry name" value="Phage_portal_2"/>
    <property type="match status" value="1"/>
</dbReference>
<feature type="region of interest" description="Disordered" evidence="1">
    <location>
        <begin position="515"/>
        <end position="547"/>
    </location>
</feature>
<sequence length="547" mass="60511">MNIISNFFGRRRSAHNAEIASAPAPPVVATLSRPSASAGYLRDTRSAVISTRHAPLSDSRDEIRRSWRRVAGLAQDMVRNSGRLSGAINQIVADTIGTELQLVPVPDPAVLQKLGYSDKEISDLVGLIKKEWKYWSWNARECHLHGKFTIQQQFEIGLRDQLIFGEAVGIIGWFDAAARQRYKLNTGSKPSILSPTRLVQDTAEEQRLFQGVLHDENLRIVGYRFRSEDSLTGTQDWPAFDAIGNAKAFHVFEPTGARDVRGISPMAAAIRKNIQHEMLEDATLQMALLQTAIGISLTSEAPSQDAFEALAALKESGSGDVADQLADTFIGMYASQITKARESKLHFGSDPNINHLAPGEKLEVAGAVTPGPEYDPFSMSLSRDMARAIGVTYESFTLDNRNATYASSRVSISSIWPIVLRRRERVVAPIGDAVYGGWLDEQIATGKIPFKGGYRAFRANRDRLTWTQWRGPAKPSADDSKSAEASGKRLENYNTTVEIEAAELGHDADELRLQQEKEHKWYTSRGMRSPYDHTNPSAASSEKRGVR</sequence>
<accession>A0A0T7H0R5</accession>
<dbReference type="GO" id="GO:0019068">
    <property type="term" value="P:virion assembly"/>
    <property type="evidence" value="ECO:0007669"/>
    <property type="project" value="InterPro"/>
</dbReference>
<dbReference type="Proteomes" id="UP000039660">
    <property type="component" value="Unassembled WGS sequence"/>
</dbReference>
<proteinExistence type="predicted"/>
<reference evidence="2 3" key="1">
    <citation type="submission" date="2014-08" db="EMBL/GenBank/DDBJ databases">
        <authorList>
            <person name="Chen Y.-H."/>
        </authorList>
    </citation>
    <scope>NUCLEOTIDE SEQUENCE [LARGE SCALE GENOMIC DNA]</scope>
</reference>